<accession>A0A382QKL1</accession>
<organism evidence="1">
    <name type="scientific">marine metagenome</name>
    <dbReference type="NCBI Taxonomy" id="408172"/>
    <lineage>
        <taxon>unclassified sequences</taxon>
        <taxon>metagenomes</taxon>
        <taxon>ecological metagenomes</taxon>
    </lineage>
</organism>
<proteinExistence type="predicted"/>
<gene>
    <name evidence="1" type="ORF">METZ01_LOCUS338116</name>
</gene>
<dbReference type="AlphaFoldDB" id="A0A382QKL1"/>
<reference evidence="1" key="1">
    <citation type="submission" date="2018-05" db="EMBL/GenBank/DDBJ databases">
        <authorList>
            <person name="Lanie J.A."/>
            <person name="Ng W.-L."/>
            <person name="Kazmierczak K.M."/>
            <person name="Andrzejewski T.M."/>
            <person name="Davidsen T.M."/>
            <person name="Wayne K.J."/>
            <person name="Tettelin H."/>
            <person name="Glass J.I."/>
            <person name="Rusch D."/>
            <person name="Podicherti R."/>
            <person name="Tsui H.-C.T."/>
            <person name="Winkler M.E."/>
        </authorList>
    </citation>
    <scope>NUCLEOTIDE SEQUENCE</scope>
</reference>
<sequence>MKDIVSGPKDSHTTGELLHRIGGDDSRIGVFTLSEQGSDVQYARVLLPWVVGNGIGGV</sequence>
<protein>
    <submittedName>
        <fullName evidence="1">Uncharacterized protein</fullName>
    </submittedName>
</protein>
<evidence type="ECO:0000313" key="1">
    <source>
        <dbReference type="EMBL" id="SVC85262.1"/>
    </source>
</evidence>
<name>A0A382QKL1_9ZZZZ</name>
<dbReference type="EMBL" id="UINC01114743">
    <property type="protein sequence ID" value="SVC85262.1"/>
    <property type="molecule type" value="Genomic_DNA"/>
</dbReference>